<dbReference type="Gene3D" id="1.25.40.10">
    <property type="entry name" value="Tetratricopeptide repeat domain"/>
    <property type="match status" value="2"/>
</dbReference>
<reference evidence="6" key="1">
    <citation type="journal article" date="2019" name="Int. J. Syst. Evol. Microbiol.">
        <title>The Global Catalogue of Microorganisms (GCM) 10K type strain sequencing project: providing services to taxonomists for standard genome sequencing and annotation.</title>
        <authorList>
            <consortium name="The Broad Institute Genomics Platform"/>
            <consortium name="The Broad Institute Genome Sequencing Center for Infectious Disease"/>
            <person name="Wu L."/>
            <person name="Ma J."/>
        </authorList>
    </citation>
    <scope>NUCLEOTIDE SEQUENCE [LARGE SCALE GENOMIC DNA]</scope>
    <source>
        <strain evidence="6">JCM 10667</strain>
    </source>
</reference>
<evidence type="ECO:0000259" key="4">
    <source>
        <dbReference type="PROSITE" id="PS51755"/>
    </source>
</evidence>
<dbReference type="Pfam" id="PF03704">
    <property type="entry name" value="BTAD"/>
    <property type="match status" value="1"/>
</dbReference>
<accession>A0ABP3Q8Y0</accession>
<evidence type="ECO:0000256" key="1">
    <source>
        <dbReference type="ARBA" id="ARBA00005820"/>
    </source>
</evidence>
<keyword evidence="6" id="KW-1185">Reference proteome</keyword>
<dbReference type="Gene3D" id="1.10.10.10">
    <property type="entry name" value="Winged helix-like DNA-binding domain superfamily/Winged helix DNA-binding domain"/>
    <property type="match status" value="1"/>
</dbReference>
<dbReference type="InterPro" id="IPR001867">
    <property type="entry name" value="OmpR/PhoB-type_DNA-bd"/>
</dbReference>
<dbReference type="InterPro" id="IPR016032">
    <property type="entry name" value="Sig_transdc_resp-reg_C-effctor"/>
</dbReference>
<dbReference type="Pfam" id="PF25872">
    <property type="entry name" value="HTH_77"/>
    <property type="match status" value="1"/>
</dbReference>
<dbReference type="SMART" id="SM00862">
    <property type="entry name" value="Trans_reg_C"/>
    <property type="match status" value="1"/>
</dbReference>
<gene>
    <name evidence="5" type="ORF">GCM10009546_51720</name>
</gene>
<dbReference type="CDD" id="cd15831">
    <property type="entry name" value="BTAD"/>
    <property type="match status" value="1"/>
</dbReference>
<dbReference type="SUPFAM" id="SSF46894">
    <property type="entry name" value="C-terminal effector domain of the bipartite response regulators"/>
    <property type="match status" value="1"/>
</dbReference>
<dbReference type="InterPro" id="IPR011990">
    <property type="entry name" value="TPR-like_helical_dom_sf"/>
</dbReference>
<dbReference type="Proteomes" id="UP001501427">
    <property type="component" value="Unassembled WGS sequence"/>
</dbReference>
<keyword evidence="2 3" id="KW-0238">DNA-binding</keyword>
<comment type="caution">
    <text evidence="5">The sequence shown here is derived from an EMBL/GenBank/DDBJ whole genome shotgun (WGS) entry which is preliminary data.</text>
</comment>
<feature type="domain" description="OmpR/PhoB-type" evidence="4">
    <location>
        <begin position="1"/>
        <end position="81"/>
    </location>
</feature>
<dbReference type="PANTHER" id="PTHR47691">
    <property type="entry name" value="REGULATOR-RELATED"/>
    <property type="match status" value="1"/>
</dbReference>
<name>A0ABP3Q8Y0_9ACTN</name>
<dbReference type="PROSITE" id="PS51755">
    <property type="entry name" value="OMPR_PHOB"/>
    <property type="match status" value="1"/>
</dbReference>
<evidence type="ECO:0000256" key="3">
    <source>
        <dbReference type="PROSITE-ProRule" id="PRU01091"/>
    </source>
</evidence>
<dbReference type="EMBL" id="BAAAHD010000056">
    <property type="protein sequence ID" value="GAA0582990.1"/>
    <property type="molecule type" value="Genomic_DNA"/>
</dbReference>
<dbReference type="SMART" id="SM01043">
    <property type="entry name" value="BTAD"/>
    <property type="match status" value="1"/>
</dbReference>
<proteinExistence type="inferred from homology"/>
<evidence type="ECO:0000313" key="6">
    <source>
        <dbReference type="Proteomes" id="UP001501427"/>
    </source>
</evidence>
<dbReference type="InterPro" id="IPR005158">
    <property type="entry name" value="BTAD"/>
</dbReference>
<dbReference type="InterPro" id="IPR027417">
    <property type="entry name" value="P-loop_NTPase"/>
</dbReference>
<dbReference type="SMART" id="SM00382">
    <property type="entry name" value="AAA"/>
    <property type="match status" value="1"/>
</dbReference>
<comment type="similarity">
    <text evidence="1">Belongs to the AfsR/DnrI/RedD regulatory family.</text>
</comment>
<organism evidence="5 6">
    <name type="scientific">Actinomadura livida</name>
    <dbReference type="NCBI Taxonomy" id="79909"/>
    <lineage>
        <taxon>Bacteria</taxon>
        <taxon>Bacillati</taxon>
        <taxon>Actinomycetota</taxon>
        <taxon>Actinomycetes</taxon>
        <taxon>Streptosporangiales</taxon>
        <taxon>Thermomonosporaceae</taxon>
        <taxon>Actinomadura</taxon>
    </lineage>
</organism>
<protein>
    <submittedName>
        <fullName evidence="5">BTAD domain-containing putative transcriptional regulator</fullName>
    </submittedName>
</protein>
<dbReference type="PANTHER" id="PTHR47691:SF3">
    <property type="entry name" value="HTH-TYPE TRANSCRIPTIONAL REGULATOR RV0890C-RELATED"/>
    <property type="match status" value="1"/>
</dbReference>
<sequence>MVVTDRGEDIRVGGARLRVLLTRLALEAGRTVTVDALVEALWPDGGPKDRVHALQALVSRLRRCLPAGSLRSVPGGYVLDVESVDAAEFERLARNGGEALRSGDAKLAVPLLRDALSLWRGDALADSAGVPFADAAAVRLEALRLSATEDRVSAELATGAAPGPLVAELEELAARHPLRERLRVLLVEALHGAGRSAEALAVFEKFRGVLSEELGTDPGRELQDAYLAVLRAVPRDRVRGNLRVAATSFVGREDERAWVARRLWEGRLVTLVGAGGAGKTRLATTVATELAGRFPGGVWVVELAPVDDPGEVPRAVAGVLGLRDGTTLAEALSADETLIVLDNCEHVVEAAARLAGELLGTCPSLRVLATSRERLGVDGEALCPVPPLDDPAAAALFAERAAAVRPGFTGDPATVAEICRRLDGLPLAIELAAARMRSMPLDQLAARLGDRFRLLNGGDRTALARHRTLRAVVAWSWNLLDDAERRFAERLAEFPGTITPDTAARVTGRPDALDVLDSLADRSLLQAVEGAEPRFRMLETIREYGRERLAEAGGTGRVRAAHAACFLELAERAEPHLRRPEQLEWIPRLAAERDNLLAALQFATERGDAGTAVRLGAALAVFWMIQGDHAEAARRLRAALHVPGRESVPEDAEAAALGGYLFNTVMSGGDARDDPLIGGLPERAAHPLAALAEPAAALLTGDNAGGLAAIDRRLPEPDPWTRAILYLTRAMLNGNGGEMDAAHGDIAAAEAGFREAGERAGLALTLTFAADTQTVSGRFGEAIATLEEAIGLLRMLGQDDACMQRVMLAVARARSGDMARARDELAAMVAPGAGTPARHLVPVRLALGDLARHAGSAAEAQEHYDAAERELDRVPSYPQYRSLLETARGQLALDRDDPDAARRHLRTALTLAVGAPDIPIAAVAGYAAARLRAAADPRAAAALLGAAAVLRGAPDTHNPDVVLVTRPLRRTLGERAYRAARDRGGSLDVPGALALLDDQLQGDQLQGDQLQERGQARRR</sequence>
<dbReference type="InterPro" id="IPR058852">
    <property type="entry name" value="HTH_77"/>
</dbReference>
<evidence type="ECO:0000313" key="5">
    <source>
        <dbReference type="EMBL" id="GAA0582990.1"/>
    </source>
</evidence>
<evidence type="ECO:0000256" key="2">
    <source>
        <dbReference type="ARBA" id="ARBA00023125"/>
    </source>
</evidence>
<dbReference type="PRINTS" id="PR00364">
    <property type="entry name" value="DISEASERSIST"/>
</dbReference>
<dbReference type="InterPro" id="IPR003593">
    <property type="entry name" value="AAA+_ATPase"/>
</dbReference>
<dbReference type="SUPFAM" id="SSF52540">
    <property type="entry name" value="P-loop containing nucleoside triphosphate hydrolases"/>
    <property type="match status" value="1"/>
</dbReference>
<dbReference type="InterPro" id="IPR036388">
    <property type="entry name" value="WH-like_DNA-bd_sf"/>
</dbReference>
<feature type="DNA-binding region" description="OmpR/PhoB-type" evidence="3">
    <location>
        <begin position="1"/>
        <end position="81"/>
    </location>
</feature>
<dbReference type="SUPFAM" id="SSF48452">
    <property type="entry name" value="TPR-like"/>
    <property type="match status" value="2"/>
</dbReference>